<dbReference type="InterPro" id="IPR013083">
    <property type="entry name" value="Znf_RING/FYVE/PHD"/>
</dbReference>
<dbReference type="FunFam" id="3.30.40.10:FF:000238">
    <property type="entry name" value="PHD finger family protein"/>
    <property type="match status" value="1"/>
</dbReference>
<evidence type="ECO:0000256" key="7">
    <source>
        <dbReference type="ARBA" id="ARBA00023163"/>
    </source>
</evidence>
<feature type="domain" description="RING-type" evidence="13">
    <location>
        <begin position="336"/>
        <end position="389"/>
    </location>
</feature>
<keyword evidence="11" id="KW-0812">Transmembrane</keyword>
<keyword evidence="11" id="KW-0472">Membrane</keyword>
<dbReference type="InterPro" id="IPR011011">
    <property type="entry name" value="Znf_FYVE_PHD"/>
</dbReference>
<dbReference type="InterPro" id="IPR019787">
    <property type="entry name" value="Znf_PHD-finger"/>
</dbReference>
<dbReference type="PROSITE" id="PS50089">
    <property type="entry name" value="ZF_RING_2"/>
    <property type="match status" value="1"/>
</dbReference>
<keyword evidence="5" id="KW-0862">Zinc</keyword>
<evidence type="ECO:0000256" key="8">
    <source>
        <dbReference type="ARBA" id="ARBA00023242"/>
    </source>
</evidence>
<accession>A0A2N9F0Z4</accession>
<dbReference type="FunFam" id="3.30.40.10:FF:000638">
    <property type="entry name" value="PHD finger family protein"/>
    <property type="match status" value="1"/>
</dbReference>
<feature type="compositionally biased region" description="Basic and acidic residues" evidence="10">
    <location>
        <begin position="657"/>
        <end position="676"/>
    </location>
</feature>
<dbReference type="EMBL" id="OIVN01000449">
    <property type="protein sequence ID" value="SPC80464.1"/>
    <property type="molecule type" value="Genomic_DNA"/>
</dbReference>
<dbReference type="AlphaFoldDB" id="A0A2N9F0Z4"/>
<evidence type="ECO:0000313" key="14">
    <source>
        <dbReference type="EMBL" id="SPC80464.1"/>
    </source>
</evidence>
<evidence type="ECO:0000256" key="3">
    <source>
        <dbReference type="ARBA" id="ARBA00022737"/>
    </source>
</evidence>
<evidence type="ECO:0000259" key="12">
    <source>
        <dbReference type="PROSITE" id="PS50016"/>
    </source>
</evidence>
<dbReference type="InterPro" id="IPR001841">
    <property type="entry name" value="Znf_RING"/>
</dbReference>
<dbReference type="InterPro" id="IPR001965">
    <property type="entry name" value="Znf_PHD"/>
</dbReference>
<dbReference type="SMART" id="SM00249">
    <property type="entry name" value="PHD"/>
    <property type="match status" value="3"/>
</dbReference>
<keyword evidence="4 9" id="KW-0863">Zinc-finger</keyword>
<feature type="transmembrane region" description="Helical" evidence="11">
    <location>
        <begin position="151"/>
        <end position="174"/>
    </location>
</feature>
<evidence type="ECO:0000256" key="10">
    <source>
        <dbReference type="SAM" id="MobiDB-lite"/>
    </source>
</evidence>
<evidence type="ECO:0000256" key="9">
    <source>
        <dbReference type="PROSITE-ProRule" id="PRU00175"/>
    </source>
</evidence>
<evidence type="ECO:0000256" key="1">
    <source>
        <dbReference type="ARBA" id="ARBA00004123"/>
    </source>
</evidence>
<dbReference type="SMART" id="SM00184">
    <property type="entry name" value="RING"/>
    <property type="match status" value="2"/>
</dbReference>
<dbReference type="Pfam" id="PF00628">
    <property type="entry name" value="PHD"/>
    <property type="match status" value="1"/>
</dbReference>
<dbReference type="PANTHER" id="PTHR45888:SF4">
    <property type="entry name" value="PHD FINGER PROTEIN 10"/>
    <property type="match status" value="1"/>
</dbReference>
<proteinExistence type="predicted"/>
<name>A0A2N9F0Z4_FAGSY</name>
<feature type="domain" description="PHD-type" evidence="12">
    <location>
        <begin position="333"/>
        <end position="391"/>
    </location>
</feature>
<feature type="transmembrane region" description="Helical" evidence="11">
    <location>
        <begin position="82"/>
        <end position="102"/>
    </location>
</feature>
<dbReference type="GO" id="GO:0005634">
    <property type="term" value="C:nucleus"/>
    <property type="evidence" value="ECO:0007669"/>
    <property type="project" value="UniProtKB-SubCell"/>
</dbReference>
<feature type="compositionally biased region" description="Basic and acidic residues" evidence="10">
    <location>
        <begin position="637"/>
        <end position="647"/>
    </location>
</feature>
<evidence type="ECO:0008006" key="15">
    <source>
        <dbReference type="Google" id="ProtNLM"/>
    </source>
</evidence>
<keyword evidence="2" id="KW-0479">Metal-binding</keyword>
<evidence type="ECO:0000259" key="13">
    <source>
        <dbReference type="PROSITE" id="PS50089"/>
    </source>
</evidence>
<feature type="region of interest" description="Disordered" evidence="10">
    <location>
        <begin position="871"/>
        <end position="981"/>
    </location>
</feature>
<keyword evidence="7" id="KW-0804">Transcription</keyword>
<keyword evidence="8" id="KW-0539">Nucleus</keyword>
<feature type="domain" description="PHD-type" evidence="12">
    <location>
        <begin position="471"/>
        <end position="530"/>
    </location>
</feature>
<feature type="region of interest" description="Disordered" evidence="10">
    <location>
        <begin position="609"/>
        <end position="678"/>
    </location>
</feature>
<gene>
    <name evidence="14" type="ORF">FSB_LOCUS8346</name>
</gene>
<evidence type="ECO:0000256" key="2">
    <source>
        <dbReference type="ARBA" id="ARBA00022723"/>
    </source>
</evidence>
<feature type="transmembrane region" description="Helical" evidence="11">
    <location>
        <begin position="37"/>
        <end position="61"/>
    </location>
</feature>
<keyword evidence="6" id="KW-0805">Transcription regulation</keyword>
<evidence type="ECO:0000256" key="5">
    <source>
        <dbReference type="ARBA" id="ARBA00022833"/>
    </source>
</evidence>
<organism evidence="14">
    <name type="scientific">Fagus sylvatica</name>
    <name type="common">Beechnut</name>
    <dbReference type="NCBI Taxonomy" id="28930"/>
    <lineage>
        <taxon>Eukaryota</taxon>
        <taxon>Viridiplantae</taxon>
        <taxon>Streptophyta</taxon>
        <taxon>Embryophyta</taxon>
        <taxon>Tracheophyta</taxon>
        <taxon>Spermatophyta</taxon>
        <taxon>Magnoliopsida</taxon>
        <taxon>eudicotyledons</taxon>
        <taxon>Gunneridae</taxon>
        <taxon>Pentapetalae</taxon>
        <taxon>rosids</taxon>
        <taxon>fabids</taxon>
        <taxon>Fagales</taxon>
        <taxon>Fagaceae</taxon>
        <taxon>Fagus</taxon>
    </lineage>
</organism>
<evidence type="ECO:0000256" key="4">
    <source>
        <dbReference type="ARBA" id="ARBA00022771"/>
    </source>
</evidence>
<dbReference type="PROSITE" id="PS50016">
    <property type="entry name" value="ZF_PHD_2"/>
    <property type="match status" value="2"/>
</dbReference>
<dbReference type="PANTHER" id="PTHR45888">
    <property type="entry name" value="HL01030P-RELATED"/>
    <property type="match status" value="1"/>
</dbReference>
<keyword evidence="11" id="KW-1133">Transmembrane helix</keyword>
<dbReference type="GO" id="GO:0008270">
    <property type="term" value="F:zinc ion binding"/>
    <property type="evidence" value="ECO:0007669"/>
    <property type="project" value="UniProtKB-KW"/>
</dbReference>
<dbReference type="Gene3D" id="3.30.40.10">
    <property type="entry name" value="Zinc/RING finger domain, C3HC4 (zinc finger)"/>
    <property type="match status" value="3"/>
</dbReference>
<evidence type="ECO:0000256" key="6">
    <source>
        <dbReference type="ARBA" id="ARBA00023015"/>
    </source>
</evidence>
<feature type="transmembrane region" description="Helical" evidence="11">
    <location>
        <begin position="114"/>
        <end position="131"/>
    </location>
</feature>
<evidence type="ECO:0000256" key="11">
    <source>
        <dbReference type="SAM" id="Phobius"/>
    </source>
</evidence>
<reference evidence="14" key="1">
    <citation type="submission" date="2018-02" db="EMBL/GenBank/DDBJ databases">
        <authorList>
            <person name="Cohen D.B."/>
            <person name="Kent A.D."/>
        </authorList>
    </citation>
    <scope>NUCLEOTIDE SEQUENCE</scope>
</reference>
<keyword evidence="3" id="KW-0677">Repeat</keyword>
<sequence length="1065" mass="117614">MVGPSNINSVWPLFSFPVLEFSYCSNWTQIHLFENTLLGVFTICILFSKLLFNIIMFLFFFGLRSASSCGGYIGIVLQSWRWSRGGLTVVTIGVVLQIWRWSHGGAAPASSCRSGGGLAVVQLRGGAFAVVRGLRNKLRGGAGLRRFVDRFLSLAVEICWSVVAGGGVLLKLWLGFVGLCRRICFCSLGFPRGLESAKAKNEFLEGVSRIEEFLRDPWGIRVREKGEEEGGGGGGGGWNDTVQVVVPKVIPPPPPPLPPPVVDGGIGIGGGGNVVDEVAAAASAQSKRVALQKKAAAAMVAAEDYARRFESGDLVPDVSRGNSGEEQGLSNVNVMCRLCFFGENEGSEKARRMLPCKKCGKKYHRSCLKSWAQHRDLFHWSSWVCPSCRICEVCLKTGDPNKFMFCKRCDGAHHCYCQQPSHKNVSAGPYLCPKHTRCHSCSSNVPGNGSSVRWFLGYTCCDACGRLFVKGNYCPVCLKVYRDSESTPMVCCDVCQRWVHCQCDGISDDKYLQFQVDGNLQYRCPTCRGECYQVQGIEDAIQELWRRRDEADRDLIANLRAAAGLPTQEEIFSISPYSDDEENGPVRLKNEFGRSLKFSLKGLVEKSPKKTKDYGKKSSNKKYAKKKGYEAPLSSKTESHESFEGHNDTQSFGYSLDDDKNDDKQSHRKEEPEKHSFSVAGTLNHTDGICTVNQPGVLKHKFVDEVMVSDDDRPSRVVRIKSNKPHVLDTGEDSGKHANKAKNVKGKKLVINLGARKINVTNSPMSDASSFQREQDLMTSNGSVNTSQWKTSDKFMVDRQVGTAKLGDGKGDRTDSFGQVKHLKVAGKEGNLIKLGKVRSDVSDSNPKFGRGSSADANETIIQEHTRIVLGKRNNEGNTAAVGSFGEVRGSKVNLGKPSESRPETYTEGNDDYGQTPGSQSLPKDSKPLLKFKFKKPAPENQNSPHPEEERSSIKGQRSKRRRPSPFEKTSFNEDEDVTQSNQDNLMDEIMDANWILKKLGKDAIGKRVEVHQSSDNSWHKGEVTNVIEGTSLLFVTLDDGKVKTLELGKQGVRFVPQKQKRSKT</sequence>
<protein>
    <recommendedName>
        <fullName evidence="15">PHD-type domain-containing protein</fullName>
    </recommendedName>
</protein>
<dbReference type="SUPFAM" id="SSF57903">
    <property type="entry name" value="FYVE/PHD zinc finger"/>
    <property type="match status" value="3"/>
</dbReference>
<comment type="subcellular location">
    <subcellularLocation>
        <location evidence="1">Nucleus</location>
    </subcellularLocation>
</comment>